<feature type="region of interest" description="Disordered" evidence="1">
    <location>
        <begin position="1"/>
        <end position="30"/>
    </location>
</feature>
<evidence type="ECO:0000313" key="3">
    <source>
        <dbReference type="EMBL" id="CAL5049506.1"/>
    </source>
</evidence>
<dbReference type="PANTHER" id="PTHR32141">
    <property type="match status" value="1"/>
</dbReference>
<dbReference type="Pfam" id="PF24758">
    <property type="entry name" value="LRR_At5g56370"/>
    <property type="match status" value="2"/>
</dbReference>
<accession>A0ABC9E235</accession>
<dbReference type="PANTHER" id="PTHR32141:SF150">
    <property type="entry name" value="FBD DOMAIN-CONTAINING PROTEIN"/>
    <property type="match status" value="1"/>
</dbReference>
<dbReference type="Proteomes" id="UP001497457">
    <property type="component" value="Chromosome 35b"/>
</dbReference>
<dbReference type="AlphaFoldDB" id="A0ABC9E235"/>
<dbReference type="SMART" id="SM00579">
    <property type="entry name" value="FBD"/>
    <property type="match status" value="1"/>
</dbReference>
<sequence length="421" mass="47518">MAEKEAATSKRPRLAAAAEEAGSQQQLPAGDDLDQFSRLTDDLLLQIITLLPTADGCRTQILSGRWRPLWPSTSPGYKAMVARGQDEDRVAAHLRAHPGPIRRFSLRWFHGAFKDHDLLRQPVLDNLQALKLSYAPYCWAKPNPPPPAMFRFSPTLRVLCISCDYGRIYFSMDDACCNVDFPQLEQLTLKHIRISRGHSTPSCQDAMPCRTCLGITDGHITDTQSQRCQENRFEEVVIEHAPMLERLSPHDIMYHMTIRVIHAPKLKELGDLYSDDITMVFKGVELVSLTNAISTVKILSLVTVPDVDVVIGFLQCFTCVEELNLVDIGGRIENAPGYVSLKCLDKHLKNVHLKPYTGRKSQVQLIRFFLSNAKVLESMTFGGLLRERGAKWTASQHKKLMVGNRASQDVKFHFSSPYYIR</sequence>
<dbReference type="InterPro" id="IPR006566">
    <property type="entry name" value="FBD"/>
</dbReference>
<organism evidence="3 4">
    <name type="scientific">Urochloa decumbens</name>
    <dbReference type="NCBI Taxonomy" id="240449"/>
    <lineage>
        <taxon>Eukaryota</taxon>
        <taxon>Viridiplantae</taxon>
        <taxon>Streptophyta</taxon>
        <taxon>Embryophyta</taxon>
        <taxon>Tracheophyta</taxon>
        <taxon>Spermatophyta</taxon>
        <taxon>Magnoliopsida</taxon>
        <taxon>Liliopsida</taxon>
        <taxon>Poales</taxon>
        <taxon>Poaceae</taxon>
        <taxon>PACMAD clade</taxon>
        <taxon>Panicoideae</taxon>
        <taxon>Panicodae</taxon>
        <taxon>Paniceae</taxon>
        <taxon>Melinidinae</taxon>
        <taxon>Urochloa</taxon>
    </lineage>
</organism>
<dbReference type="InterPro" id="IPR036047">
    <property type="entry name" value="F-box-like_dom_sf"/>
</dbReference>
<feature type="domain" description="FBD" evidence="2">
    <location>
        <begin position="342"/>
        <end position="415"/>
    </location>
</feature>
<evidence type="ECO:0000259" key="2">
    <source>
        <dbReference type="SMART" id="SM00579"/>
    </source>
</evidence>
<protein>
    <recommendedName>
        <fullName evidence="2">FBD domain-containing protein</fullName>
    </recommendedName>
</protein>
<keyword evidence="4" id="KW-1185">Reference proteome</keyword>
<gene>
    <name evidence="3" type="ORF">URODEC1_LOCUS91044</name>
</gene>
<reference evidence="3" key="1">
    <citation type="submission" date="2024-10" db="EMBL/GenBank/DDBJ databases">
        <authorList>
            <person name="Ryan C."/>
        </authorList>
    </citation>
    <scope>NUCLEOTIDE SEQUENCE [LARGE SCALE GENOMIC DNA]</scope>
</reference>
<proteinExistence type="predicted"/>
<evidence type="ECO:0000313" key="4">
    <source>
        <dbReference type="Proteomes" id="UP001497457"/>
    </source>
</evidence>
<dbReference type="EMBL" id="OZ075145">
    <property type="protein sequence ID" value="CAL5049506.1"/>
    <property type="molecule type" value="Genomic_DNA"/>
</dbReference>
<dbReference type="InterPro" id="IPR055411">
    <property type="entry name" value="LRR_FXL15/At3g58940/PEG3-like"/>
</dbReference>
<name>A0ABC9E235_9POAL</name>
<dbReference type="Pfam" id="PF08387">
    <property type="entry name" value="FBD"/>
    <property type="match status" value="1"/>
</dbReference>
<dbReference type="InterPro" id="IPR055302">
    <property type="entry name" value="F-box_dom-containing"/>
</dbReference>
<evidence type="ECO:0000256" key="1">
    <source>
        <dbReference type="SAM" id="MobiDB-lite"/>
    </source>
</evidence>
<dbReference type="SUPFAM" id="SSF81383">
    <property type="entry name" value="F-box domain"/>
    <property type="match status" value="1"/>
</dbReference>